<comment type="subcellular location">
    <subcellularLocation>
        <location evidence="1">Nucleus</location>
    </subcellularLocation>
</comment>
<dbReference type="Pfam" id="PF10513">
    <property type="entry name" value="EPL1"/>
    <property type="match status" value="1"/>
</dbReference>
<evidence type="ECO:0000256" key="9">
    <source>
        <dbReference type="PROSITE-ProRule" id="PRU00146"/>
    </source>
</evidence>
<feature type="region of interest" description="Disordered" evidence="10">
    <location>
        <begin position="1050"/>
        <end position="1095"/>
    </location>
</feature>
<dbReference type="GO" id="GO:0005634">
    <property type="term" value="C:nucleus"/>
    <property type="evidence" value="ECO:0007669"/>
    <property type="project" value="UniProtKB-SubCell"/>
</dbReference>
<gene>
    <name evidence="15" type="ORF">LCOR_00169.1</name>
</gene>
<dbReference type="SUPFAM" id="SSF47370">
    <property type="entry name" value="Bromodomain"/>
    <property type="match status" value="1"/>
</dbReference>
<keyword evidence="16" id="KW-1185">Reference proteome</keyword>
<feature type="domain" description="Bromo" evidence="11">
    <location>
        <begin position="743"/>
        <end position="813"/>
    </location>
</feature>
<dbReference type="SMART" id="SM00297">
    <property type="entry name" value="BROMO"/>
    <property type="match status" value="1"/>
</dbReference>
<feature type="region of interest" description="Disordered" evidence="10">
    <location>
        <begin position="1"/>
        <end position="72"/>
    </location>
</feature>
<dbReference type="OrthoDB" id="20839at2759"/>
<evidence type="ECO:0000256" key="4">
    <source>
        <dbReference type="ARBA" id="ARBA00022771"/>
    </source>
</evidence>
<dbReference type="InterPro" id="IPR000313">
    <property type="entry name" value="PWWP_dom"/>
</dbReference>
<dbReference type="InterPro" id="IPR011011">
    <property type="entry name" value="Znf_FYVE_PHD"/>
</dbReference>
<keyword evidence="6 8" id="KW-0103">Bromodomain</keyword>
<dbReference type="CDD" id="cd15670">
    <property type="entry name" value="ePHD_BRPF"/>
    <property type="match status" value="1"/>
</dbReference>
<keyword evidence="4 9" id="KW-0863">Zinc-finger</keyword>
<dbReference type="InterPro" id="IPR036427">
    <property type="entry name" value="Bromodomain-like_sf"/>
</dbReference>
<evidence type="ECO:0000256" key="6">
    <source>
        <dbReference type="ARBA" id="ARBA00023117"/>
    </source>
</evidence>
<evidence type="ECO:0000259" key="11">
    <source>
        <dbReference type="PROSITE" id="PS50014"/>
    </source>
</evidence>
<dbReference type="CDD" id="cd04369">
    <property type="entry name" value="Bromodomain"/>
    <property type="match status" value="1"/>
</dbReference>
<evidence type="ECO:0000256" key="8">
    <source>
        <dbReference type="PROSITE-ProRule" id="PRU00035"/>
    </source>
</evidence>
<dbReference type="PROSITE" id="PS01359">
    <property type="entry name" value="ZF_PHD_1"/>
    <property type="match status" value="1"/>
</dbReference>
<dbReference type="PROSITE" id="PS50812">
    <property type="entry name" value="PWWP"/>
    <property type="match status" value="1"/>
</dbReference>
<feature type="region of interest" description="Disordered" evidence="10">
    <location>
        <begin position="540"/>
        <end position="587"/>
    </location>
</feature>
<evidence type="ECO:0000259" key="13">
    <source>
        <dbReference type="PROSITE" id="PS50812"/>
    </source>
</evidence>
<keyword evidence="7" id="KW-0539">Nucleus</keyword>
<feature type="compositionally biased region" description="Basic and acidic residues" evidence="10">
    <location>
        <begin position="956"/>
        <end position="973"/>
    </location>
</feature>
<feature type="region of interest" description="Disordered" evidence="10">
    <location>
        <begin position="93"/>
        <end position="189"/>
    </location>
</feature>
<feature type="compositionally biased region" description="Basic residues" evidence="10">
    <location>
        <begin position="1"/>
        <end position="22"/>
    </location>
</feature>
<dbReference type="PROSITE" id="PS50014">
    <property type="entry name" value="BROMODOMAIN_2"/>
    <property type="match status" value="1"/>
</dbReference>
<reference evidence="15" key="1">
    <citation type="submission" date="2013-08" db="EMBL/GenBank/DDBJ databases">
        <title>Gene expansion shapes genome architecture in the human pathogen Lichtheimia corymbifera: an evolutionary genomics analysis in the ancient terrestrial Mucorales (Mucoromycotina).</title>
        <authorList>
            <person name="Schwartze V.U."/>
            <person name="Winter S."/>
            <person name="Shelest E."/>
            <person name="Marcet-Houben M."/>
            <person name="Horn F."/>
            <person name="Wehner S."/>
            <person name="Hoffmann K."/>
            <person name="Riege K."/>
            <person name="Sammeth M."/>
            <person name="Nowrousian M."/>
            <person name="Valiante V."/>
            <person name="Linde J."/>
            <person name="Jacobsen I.D."/>
            <person name="Marz M."/>
            <person name="Brakhage A.A."/>
            <person name="Gabaldon T."/>
            <person name="Bocker S."/>
            <person name="Voigt K."/>
        </authorList>
    </citation>
    <scope>NUCLEOTIDE SEQUENCE [LARGE SCALE GENOMIC DNA]</scope>
    <source>
        <strain evidence="15">FSU 9682</strain>
    </source>
</reference>
<feature type="compositionally biased region" description="Low complexity" evidence="10">
    <location>
        <begin position="945"/>
        <end position="955"/>
    </location>
</feature>
<dbReference type="SUPFAM" id="SSF63748">
    <property type="entry name" value="Tudor/PWWP/MBT"/>
    <property type="match status" value="1"/>
</dbReference>
<dbReference type="PANTHER" id="PTHR13793:SF107">
    <property type="entry name" value="BROMODOMAIN-CONTAINING PROTEIN HOMOLOG"/>
    <property type="match status" value="1"/>
</dbReference>
<evidence type="ECO:0000313" key="15">
    <source>
        <dbReference type="EMBL" id="CDH48385.1"/>
    </source>
</evidence>
<evidence type="ECO:0000256" key="2">
    <source>
        <dbReference type="ARBA" id="ARBA00022723"/>
    </source>
</evidence>
<comment type="caution">
    <text evidence="15">The sequence shown here is derived from an EMBL/GenBank/DDBJ whole genome shotgun (WGS) entry which is preliminary data.</text>
</comment>
<evidence type="ECO:0000259" key="12">
    <source>
        <dbReference type="PROSITE" id="PS50016"/>
    </source>
</evidence>
<dbReference type="InterPro" id="IPR019786">
    <property type="entry name" value="Zinc_finger_PHD-type_CS"/>
</dbReference>
<sequence length="1216" mass="137824">MPSRARIRGGRRGRPQRKHLLRGRQLSTSTLLDRDATTATAPTTAHPALSSSTTELNNGNSTSSNKPREERSYKDFFPNLNIKEPLAIVDVQVNNTDTTTSTSTTTTTTTATTEEQPPQPQQKPTSTTDQAVPIVDTPPLANGSSSLSDTESSSTAPPPATTTDQADQPAVEENEKEEHHHHHHLVDHQKEGDIYQALSTRPQAGVNNDVVNLDLLPKPAFQIVDMDTTDDTTATTRDTDQDVDVDGEETEKTNVGFQRPENHYIRYIEPSEADLMNTIEYDMDEQDEAWLRMLNEERAKDNLGQVSCDLFEAVIDQLEKEWFDLVKNLPKQLADEPALPEDSACAICDDTECENSNAIVFCDGCNLAVHQDCYGIPYIPEGQWLCRKCLVSPENPVSCIFCPNEGGAFKQTNTNKWGHLLCAIWIPEVGLSNSVYMEPIDNIENVPKSRWKLQCYICRRKHGACIQCDNKHCFVAFHVTCARWARLCMRMKSHSTHYDGVVFKAYCDKHTPRDYKENVNVEQSVANAQAYFAAVNRRNKSNQNALARQQQRLEENMRNGSSDSDNMDDGKKKRRKGSSSSGSDNTAAVTQLLPSSKAARAHQHHYSAGAPIAPEYIINKLENLKCVRQAPNLRKKSQFITSICRYWSLKRESRRGAPLLKRLHLEPWTASSSQHKQTEVEKAHKAKAMMNLRADLEKVRMLSEQVQKREKQKLERIRKQKAYLEMILFPVEYIMRPVVDQLMEADKKELFRYPVTPEVAPDYADIIETPMAFSDILERLANHEYSSIDQVEHDIMLIWKNSMTYNKPETTFYRTAERLEKVATDMIQRAKGEYAGLELRHETGILAVDIHPEIFKYNMVRVPSPEEIAAEKARVEAEERARVEDEEKQRQRAEQQEELEKARVAREEARQKALAVKREKRAAAAEAKRIRQEREPPPEPKTRKAIAAAEAAAAAKAEEEAKEHKIQKEKEKAAAAAAAVTTTTTKDAKVKTESSTVSKGKSKGPLRRRTRSMGTDGLIAPTPERLRKRNSNEARNLMWHSDAARADTREYKVDRKRKAPPGWQYLEDSDGEAPVSPPAPKKAKPSNNGRFKPESPTTIKYDMIVWARVRGFPPHPAMIVDPSTVEMTRNIMTAQRHKDDYLVEFYKVPERHKWGWVQGSDIHILGKLQQDAEMLSMSRKKKNARRIKESREGYEQACELLGLDPKPALDASVRKK</sequence>
<feature type="domain" description="PHD-type" evidence="12">
    <location>
        <begin position="342"/>
        <end position="392"/>
    </location>
</feature>
<evidence type="ECO:0000256" key="7">
    <source>
        <dbReference type="ARBA" id="ARBA00023242"/>
    </source>
</evidence>
<dbReference type="Pfam" id="PF00855">
    <property type="entry name" value="PWWP"/>
    <property type="match status" value="1"/>
</dbReference>
<name>A0A068RF97_9FUNG</name>
<feature type="domain" description="PHD-type" evidence="14">
    <location>
        <begin position="396"/>
        <end position="511"/>
    </location>
</feature>
<dbReference type="FunFam" id="3.30.40.10:FF:000008">
    <property type="entry name" value="Bromodomain containing 1, isoform CRA_a"/>
    <property type="match status" value="1"/>
</dbReference>
<dbReference type="VEuPathDB" id="FungiDB:LCOR_00169.1"/>
<evidence type="ECO:0000313" key="16">
    <source>
        <dbReference type="Proteomes" id="UP000027586"/>
    </source>
</evidence>
<dbReference type="FunFam" id="3.30.40.10:FF:000007">
    <property type="entry name" value="Bromodomain containing 1, isoform CRA_b"/>
    <property type="match status" value="1"/>
</dbReference>
<feature type="compositionally biased region" description="Low complexity" evidence="10">
    <location>
        <begin position="974"/>
        <end position="985"/>
    </location>
</feature>
<dbReference type="InterPro" id="IPR019787">
    <property type="entry name" value="Znf_PHD-finger"/>
</dbReference>
<accession>A0A068RF97</accession>
<dbReference type="Pfam" id="PF13832">
    <property type="entry name" value="zf-HC5HC2H_2"/>
    <property type="match status" value="1"/>
</dbReference>
<keyword evidence="5" id="KW-0862">Zinc</keyword>
<evidence type="ECO:0000256" key="10">
    <source>
        <dbReference type="SAM" id="MobiDB-lite"/>
    </source>
</evidence>
<dbReference type="PROSITE" id="PS51805">
    <property type="entry name" value="EPHD"/>
    <property type="match status" value="1"/>
</dbReference>
<feature type="compositionally biased region" description="Low complexity" evidence="10">
    <location>
        <begin position="144"/>
        <end position="169"/>
    </location>
</feature>
<feature type="compositionally biased region" description="Polar residues" evidence="10">
    <location>
        <begin position="541"/>
        <end position="550"/>
    </location>
</feature>
<organism evidence="15 16">
    <name type="scientific">Lichtheimia corymbifera JMRC:FSU:9682</name>
    <dbReference type="NCBI Taxonomy" id="1263082"/>
    <lineage>
        <taxon>Eukaryota</taxon>
        <taxon>Fungi</taxon>
        <taxon>Fungi incertae sedis</taxon>
        <taxon>Mucoromycota</taxon>
        <taxon>Mucoromycotina</taxon>
        <taxon>Mucoromycetes</taxon>
        <taxon>Mucorales</taxon>
        <taxon>Lichtheimiaceae</taxon>
        <taxon>Lichtheimia</taxon>
    </lineage>
</organism>
<dbReference type="Proteomes" id="UP000027586">
    <property type="component" value="Unassembled WGS sequence"/>
</dbReference>
<feature type="compositionally biased region" description="Basic and acidic residues" evidence="10">
    <location>
        <begin position="925"/>
        <end position="942"/>
    </location>
</feature>
<evidence type="ECO:0000256" key="5">
    <source>
        <dbReference type="ARBA" id="ARBA00022833"/>
    </source>
</evidence>
<dbReference type="InterPro" id="IPR050701">
    <property type="entry name" value="Histone_Mod_Regulator"/>
</dbReference>
<feature type="compositionally biased region" description="Polar residues" evidence="10">
    <location>
        <begin position="55"/>
        <end position="65"/>
    </location>
</feature>
<dbReference type="Pfam" id="PF13831">
    <property type="entry name" value="PHD_2"/>
    <property type="match status" value="1"/>
</dbReference>
<protein>
    <submittedName>
        <fullName evidence="15">Bromodomain and phd finger-containing protein 3</fullName>
    </submittedName>
</protein>
<dbReference type="InterPro" id="IPR001965">
    <property type="entry name" value="Znf_PHD"/>
</dbReference>
<feature type="compositionally biased region" description="Basic residues" evidence="10">
    <location>
        <begin position="1000"/>
        <end position="1011"/>
    </location>
</feature>
<dbReference type="InterPro" id="IPR013083">
    <property type="entry name" value="Znf_RING/FYVE/PHD"/>
</dbReference>
<dbReference type="InterPro" id="IPR034732">
    <property type="entry name" value="EPHD"/>
</dbReference>
<dbReference type="EMBL" id="CBTN010000001">
    <property type="protein sequence ID" value="CDH48385.1"/>
    <property type="molecule type" value="Genomic_DNA"/>
</dbReference>
<dbReference type="GO" id="GO:0006325">
    <property type="term" value="P:chromatin organization"/>
    <property type="evidence" value="ECO:0007669"/>
    <property type="project" value="UniProtKB-ARBA"/>
</dbReference>
<dbReference type="GO" id="GO:0008270">
    <property type="term" value="F:zinc ion binding"/>
    <property type="evidence" value="ECO:0007669"/>
    <property type="project" value="UniProtKB-KW"/>
</dbReference>
<dbReference type="CDD" id="cd15492">
    <property type="entry name" value="PHD_BRPF_JADE_like"/>
    <property type="match status" value="1"/>
</dbReference>
<dbReference type="STRING" id="1263082.A0A068RF97"/>
<dbReference type="AlphaFoldDB" id="A0A068RF97"/>
<dbReference type="InterPro" id="IPR001487">
    <property type="entry name" value="Bromodomain"/>
</dbReference>
<feature type="region of interest" description="Disordered" evidence="10">
    <location>
        <begin position="925"/>
        <end position="1021"/>
    </location>
</feature>
<feature type="domain" description="PWWP" evidence="13">
    <location>
        <begin position="1101"/>
        <end position="1168"/>
    </location>
</feature>
<dbReference type="SUPFAM" id="SSF57903">
    <property type="entry name" value="FYVE/PHD zinc finger"/>
    <property type="match status" value="1"/>
</dbReference>
<evidence type="ECO:0000256" key="1">
    <source>
        <dbReference type="ARBA" id="ARBA00004123"/>
    </source>
</evidence>
<keyword evidence="3" id="KW-0677">Repeat</keyword>
<evidence type="ECO:0000259" key="14">
    <source>
        <dbReference type="PROSITE" id="PS51805"/>
    </source>
</evidence>
<dbReference type="PROSITE" id="PS50016">
    <property type="entry name" value="ZF_PHD_2"/>
    <property type="match status" value="1"/>
</dbReference>
<dbReference type="InterPro" id="IPR019542">
    <property type="entry name" value="Enhancer_polycomb-like_N"/>
</dbReference>
<proteinExistence type="predicted"/>
<dbReference type="Pfam" id="PF00439">
    <property type="entry name" value="Bromodomain"/>
    <property type="match status" value="1"/>
</dbReference>
<feature type="compositionally biased region" description="Low complexity" evidence="10">
    <location>
        <begin position="26"/>
        <end position="54"/>
    </location>
</feature>
<dbReference type="SMART" id="SM00249">
    <property type="entry name" value="PHD"/>
    <property type="match status" value="2"/>
</dbReference>
<evidence type="ECO:0000256" key="3">
    <source>
        <dbReference type="ARBA" id="ARBA00022737"/>
    </source>
</evidence>
<keyword evidence="2" id="KW-0479">Metal-binding</keyword>
<dbReference type="SMART" id="SM00293">
    <property type="entry name" value="PWWP"/>
    <property type="match status" value="1"/>
</dbReference>
<dbReference type="PANTHER" id="PTHR13793">
    <property type="entry name" value="PHD FINGER PROTEINS"/>
    <property type="match status" value="1"/>
</dbReference>
<dbReference type="PRINTS" id="PR00503">
    <property type="entry name" value="BROMODOMAIN"/>
</dbReference>
<dbReference type="Gene3D" id="2.30.30.140">
    <property type="match status" value="1"/>
</dbReference>
<dbReference type="GO" id="GO:0006357">
    <property type="term" value="P:regulation of transcription by RNA polymerase II"/>
    <property type="evidence" value="ECO:0007669"/>
    <property type="project" value="TreeGrafter"/>
</dbReference>
<dbReference type="Gene3D" id="3.30.40.10">
    <property type="entry name" value="Zinc/RING finger domain, C3HC4 (zinc finger)"/>
    <property type="match status" value="2"/>
</dbReference>
<feature type="compositionally biased region" description="Low complexity" evidence="10">
    <location>
        <begin position="96"/>
        <end position="130"/>
    </location>
</feature>
<dbReference type="Gene3D" id="1.20.920.10">
    <property type="entry name" value="Bromodomain-like"/>
    <property type="match status" value="1"/>
</dbReference>